<gene>
    <name evidence="1" type="ORF">ABN253_04900</name>
</gene>
<sequence>MKISETQATLSSYIDKVKNKIGKEFKFIKNISSIDNSSVSFDKEKRAEILQENYSKYIEECKNLLNRTKPDIYKSHL</sequence>
<proteinExistence type="predicted"/>
<dbReference type="RefSeq" id="WP_349419762.1">
    <property type="nucleotide sequence ID" value="NZ_JBEEWF010000002.1"/>
</dbReference>
<accession>A0ABV1L8K4</accession>
<dbReference type="Proteomes" id="UP001436462">
    <property type="component" value="Unassembled WGS sequence"/>
</dbReference>
<dbReference type="EMBL" id="JBEEWF010000002">
    <property type="protein sequence ID" value="MEQ5347511.1"/>
    <property type="molecule type" value="Genomic_DNA"/>
</dbReference>
<reference evidence="1 2" key="1">
    <citation type="submission" date="2024-04" db="EMBL/GenBank/DDBJ databases">
        <title>Role of Flies in the Dissemination of Carbapenem-Resistant Enterobacteriaceae (CRE): An Epidemiological and Genomic Study in China.</title>
        <authorList>
            <person name="Kaichao C."/>
            <person name="Zhang R."/>
            <person name="Chen S."/>
        </authorList>
    </citation>
    <scope>NUCLEOTIDE SEQUENCE [LARGE SCALE GENOMIC DNA]</scope>
    <source>
        <strain evidence="2">fly-1011</strain>
    </source>
</reference>
<protein>
    <submittedName>
        <fullName evidence="1">Uncharacterized protein</fullName>
    </submittedName>
</protein>
<keyword evidence="2" id="KW-1185">Reference proteome</keyword>
<name>A0ABV1L8K4_9GAMM</name>
<evidence type="ECO:0000313" key="2">
    <source>
        <dbReference type="Proteomes" id="UP001436462"/>
    </source>
</evidence>
<organism evidence="1 2">
    <name type="scientific">Proteus genomosp. 6</name>
    <dbReference type="NCBI Taxonomy" id="1311820"/>
    <lineage>
        <taxon>Bacteria</taxon>
        <taxon>Pseudomonadati</taxon>
        <taxon>Pseudomonadota</taxon>
        <taxon>Gammaproteobacteria</taxon>
        <taxon>Enterobacterales</taxon>
        <taxon>Morganellaceae</taxon>
        <taxon>Proteus</taxon>
    </lineage>
</organism>
<comment type="caution">
    <text evidence="1">The sequence shown here is derived from an EMBL/GenBank/DDBJ whole genome shotgun (WGS) entry which is preliminary data.</text>
</comment>
<evidence type="ECO:0000313" key="1">
    <source>
        <dbReference type="EMBL" id="MEQ5347511.1"/>
    </source>
</evidence>